<evidence type="ECO:0000259" key="15">
    <source>
        <dbReference type="PROSITE" id="PS51377"/>
    </source>
</evidence>
<dbReference type="Gene3D" id="1.10.510.10">
    <property type="entry name" value="Transferase(Phosphotransferase) domain 1"/>
    <property type="match status" value="1"/>
</dbReference>
<comment type="similarity">
    <text evidence="4">Belongs to the spire family.</text>
</comment>
<dbReference type="GO" id="GO:0030659">
    <property type="term" value="C:cytoplasmic vesicle membrane"/>
    <property type="evidence" value="ECO:0007669"/>
    <property type="project" value="UniProtKB-SubCell"/>
</dbReference>
<dbReference type="SMART" id="SM00750">
    <property type="entry name" value="KIND"/>
    <property type="match status" value="1"/>
</dbReference>
<evidence type="ECO:0000256" key="9">
    <source>
        <dbReference type="ARBA" id="ARBA00022927"/>
    </source>
</evidence>
<feature type="compositionally biased region" description="Polar residues" evidence="14">
    <location>
        <begin position="39"/>
        <end position="49"/>
    </location>
</feature>
<dbReference type="PANTHER" id="PTHR21345:SF3">
    <property type="entry name" value="PROTEIN SPIRE"/>
    <property type="match status" value="1"/>
</dbReference>
<accession>A0A9P9YUH6</accession>
<dbReference type="GO" id="GO:0051639">
    <property type="term" value="P:actin filament network formation"/>
    <property type="evidence" value="ECO:0007669"/>
    <property type="project" value="TreeGrafter"/>
</dbReference>
<dbReference type="GO" id="GO:0005856">
    <property type="term" value="C:cytoskeleton"/>
    <property type="evidence" value="ECO:0007669"/>
    <property type="project" value="UniProtKB-SubCell"/>
</dbReference>
<comment type="subcellular location">
    <subcellularLocation>
        <location evidence="3">Cell membrane</location>
        <topology evidence="3">Peripheral membrane protein</topology>
        <orientation evidence="3">Cytoplasmic side</orientation>
    </subcellularLocation>
    <subcellularLocation>
        <location evidence="2">Cytoplasm</location>
        <location evidence="2">Cytoskeleton</location>
    </subcellularLocation>
    <subcellularLocation>
        <location evidence="1">Cytoplasmic vesicle membrane</location>
        <topology evidence="1">Peripheral membrane protein</topology>
        <orientation evidence="1">Cytoplasmic side</orientation>
    </subcellularLocation>
</comment>
<evidence type="ECO:0000256" key="14">
    <source>
        <dbReference type="SAM" id="MobiDB-lite"/>
    </source>
</evidence>
<dbReference type="GO" id="GO:0030041">
    <property type="term" value="P:actin filament polymerization"/>
    <property type="evidence" value="ECO:0007669"/>
    <property type="project" value="TreeGrafter"/>
</dbReference>
<evidence type="ECO:0000313" key="17">
    <source>
        <dbReference type="Proteomes" id="UP001059596"/>
    </source>
</evidence>
<evidence type="ECO:0000256" key="10">
    <source>
        <dbReference type="ARBA" id="ARBA00023136"/>
    </source>
</evidence>
<dbReference type="GO" id="GO:0048193">
    <property type="term" value="P:Golgi vesicle transport"/>
    <property type="evidence" value="ECO:0007669"/>
    <property type="project" value="TreeGrafter"/>
</dbReference>
<dbReference type="PROSITE" id="PS51377">
    <property type="entry name" value="KIND"/>
    <property type="match status" value="1"/>
</dbReference>
<evidence type="ECO:0000256" key="13">
    <source>
        <dbReference type="ARBA" id="ARBA00023329"/>
    </source>
</evidence>
<evidence type="ECO:0000256" key="3">
    <source>
        <dbReference type="ARBA" id="ARBA00004413"/>
    </source>
</evidence>
<feature type="region of interest" description="Disordered" evidence="14">
    <location>
        <begin position="178"/>
        <end position="207"/>
    </location>
</feature>
<keyword evidence="6" id="KW-1003">Cell membrane</keyword>
<keyword evidence="11" id="KW-0009">Actin-binding</keyword>
<evidence type="ECO:0000256" key="7">
    <source>
        <dbReference type="ARBA" id="ARBA00022490"/>
    </source>
</evidence>
<dbReference type="Proteomes" id="UP001059596">
    <property type="component" value="Unassembled WGS sequence"/>
</dbReference>
<evidence type="ECO:0000313" key="16">
    <source>
        <dbReference type="EMBL" id="KAI8043390.1"/>
    </source>
</evidence>
<dbReference type="GO" id="GO:0040038">
    <property type="term" value="P:polar body extrusion after meiotic divisions"/>
    <property type="evidence" value="ECO:0007669"/>
    <property type="project" value="TreeGrafter"/>
</dbReference>
<keyword evidence="7" id="KW-0963">Cytoplasm</keyword>
<comment type="caution">
    <text evidence="16">The sequence shown here is derived from an EMBL/GenBank/DDBJ whole genome shotgun (WGS) entry which is preliminary data.</text>
</comment>
<name>A0A9P9YUH6_9MUSC</name>
<keyword evidence="17" id="KW-1185">Reference proteome</keyword>
<dbReference type="GO" id="GO:0005938">
    <property type="term" value="C:cell cortex"/>
    <property type="evidence" value="ECO:0007669"/>
    <property type="project" value="TreeGrafter"/>
</dbReference>
<dbReference type="InterPro" id="IPR011019">
    <property type="entry name" value="KIND_dom"/>
</dbReference>
<dbReference type="GO" id="GO:0036089">
    <property type="term" value="P:cleavage furrow formation"/>
    <property type="evidence" value="ECO:0007669"/>
    <property type="project" value="TreeGrafter"/>
</dbReference>
<gene>
    <name evidence="16" type="ORF">M5D96_004722</name>
</gene>
<feature type="domain" description="KIND" evidence="15">
    <location>
        <begin position="96"/>
        <end position="207"/>
    </location>
</feature>
<evidence type="ECO:0000256" key="5">
    <source>
        <dbReference type="ARBA" id="ARBA00022448"/>
    </source>
</evidence>
<evidence type="ECO:0000256" key="6">
    <source>
        <dbReference type="ARBA" id="ARBA00022475"/>
    </source>
</evidence>
<dbReference type="GO" id="GO:0015031">
    <property type="term" value="P:protein transport"/>
    <property type="evidence" value="ECO:0007669"/>
    <property type="project" value="UniProtKB-KW"/>
</dbReference>
<evidence type="ECO:0000256" key="4">
    <source>
        <dbReference type="ARBA" id="ARBA00010956"/>
    </source>
</evidence>
<dbReference type="GO" id="GO:0045010">
    <property type="term" value="P:actin nucleation"/>
    <property type="evidence" value="ECO:0007669"/>
    <property type="project" value="InterPro"/>
</dbReference>
<dbReference type="AlphaFoldDB" id="A0A9P9YUH6"/>
<feature type="region of interest" description="Disordered" evidence="14">
    <location>
        <begin position="1"/>
        <end position="49"/>
    </location>
</feature>
<keyword evidence="9" id="KW-0653">Protein transport</keyword>
<keyword evidence="8" id="KW-0677">Repeat</keyword>
<keyword evidence="10" id="KW-0472">Membrane</keyword>
<proteinExistence type="inferred from homology"/>
<dbReference type="GO" id="GO:0005886">
    <property type="term" value="C:plasma membrane"/>
    <property type="evidence" value="ECO:0007669"/>
    <property type="project" value="UniProtKB-SubCell"/>
</dbReference>
<reference evidence="16" key="1">
    <citation type="journal article" date="2023" name="Genome Biol. Evol.">
        <title>Long-read-based Genome Assembly of Drosophila gunungcola Reveals Fewer Chemosensory Genes in Flower-breeding Species.</title>
        <authorList>
            <person name="Negi A."/>
            <person name="Liao B.Y."/>
            <person name="Yeh S.D."/>
        </authorList>
    </citation>
    <scope>NUCLEOTIDE SEQUENCE</scope>
    <source>
        <strain evidence="16">Sukarami</strain>
    </source>
</reference>
<dbReference type="EMBL" id="JAMKOV010000002">
    <property type="protein sequence ID" value="KAI8043390.1"/>
    <property type="molecule type" value="Genomic_DNA"/>
</dbReference>
<sequence length="207" mass="22668">MTEHQAEEQAAAPPMKVKASPNTPTPNAKFKDIKEEGFLSTSPDSANGDAQLQQKMSADQLAIISSNGLHPEKQVVGARPLILQAFHQCSSPEQCVTLHNILDSFKAPLSEDQAWALIHQFAGLYHQVAVQAHTCAADYEASLPTGFELHFHRDGSVHFSGQEQLPQKEERLVQERIPQVQDKIEDQPDHSASSSSDSNAIVINRGT</sequence>
<dbReference type="GO" id="GO:0003779">
    <property type="term" value="F:actin binding"/>
    <property type="evidence" value="ECO:0007669"/>
    <property type="project" value="UniProtKB-KW"/>
</dbReference>
<keyword evidence="12" id="KW-0206">Cytoskeleton</keyword>
<evidence type="ECO:0000256" key="1">
    <source>
        <dbReference type="ARBA" id="ARBA00004180"/>
    </source>
</evidence>
<keyword evidence="5" id="KW-0813">Transport</keyword>
<dbReference type="PANTHER" id="PTHR21345">
    <property type="entry name" value="SPIRE"/>
    <property type="match status" value="1"/>
</dbReference>
<protein>
    <recommendedName>
        <fullName evidence="15">KIND domain-containing protein</fullName>
    </recommendedName>
</protein>
<dbReference type="Pfam" id="PF16474">
    <property type="entry name" value="KIND"/>
    <property type="match status" value="1"/>
</dbReference>
<evidence type="ECO:0000256" key="11">
    <source>
        <dbReference type="ARBA" id="ARBA00023203"/>
    </source>
</evidence>
<dbReference type="GO" id="GO:0051295">
    <property type="term" value="P:establishment of meiotic spindle localization"/>
    <property type="evidence" value="ECO:0007669"/>
    <property type="project" value="TreeGrafter"/>
</dbReference>
<dbReference type="InterPro" id="IPR029901">
    <property type="entry name" value="Spire"/>
</dbReference>
<evidence type="ECO:0000256" key="2">
    <source>
        <dbReference type="ARBA" id="ARBA00004245"/>
    </source>
</evidence>
<dbReference type="GO" id="GO:0008017">
    <property type="term" value="F:microtubule binding"/>
    <property type="evidence" value="ECO:0007669"/>
    <property type="project" value="TreeGrafter"/>
</dbReference>
<evidence type="ECO:0000256" key="12">
    <source>
        <dbReference type="ARBA" id="ARBA00023212"/>
    </source>
</evidence>
<evidence type="ECO:0000256" key="8">
    <source>
        <dbReference type="ARBA" id="ARBA00022737"/>
    </source>
</evidence>
<keyword evidence="13" id="KW-0968">Cytoplasmic vesicle</keyword>
<organism evidence="16 17">
    <name type="scientific">Drosophila gunungcola</name>
    <name type="common">fruit fly</name>
    <dbReference type="NCBI Taxonomy" id="103775"/>
    <lineage>
        <taxon>Eukaryota</taxon>
        <taxon>Metazoa</taxon>
        <taxon>Ecdysozoa</taxon>
        <taxon>Arthropoda</taxon>
        <taxon>Hexapoda</taxon>
        <taxon>Insecta</taxon>
        <taxon>Pterygota</taxon>
        <taxon>Neoptera</taxon>
        <taxon>Endopterygota</taxon>
        <taxon>Diptera</taxon>
        <taxon>Brachycera</taxon>
        <taxon>Muscomorpha</taxon>
        <taxon>Ephydroidea</taxon>
        <taxon>Drosophilidae</taxon>
        <taxon>Drosophila</taxon>
        <taxon>Sophophora</taxon>
    </lineage>
</organism>